<dbReference type="Gene3D" id="1.10.1760.20">
    <property type="match status" value="1"/>
</dbReference>
<gene>
    <name evidence="2" type="ORF">NCTC10138_00090</name>
</gene>
<dbReference type="KEGG" id="aaxa:NCTC10138_00090"/>
<sequence>MTPSKKKSSIKKMVLLANLTAAAIILSIIESGLQIIPVPGAKLGLANLITLVVLYLYSYKEALLVTLLRIFLTALLSGGLGPTFYMGLAGGVLAITVMAVTKQVKLGVSLVSLLGSISHQVGQIIVGIYVLGSDKIVYYLFLMIPIGIVTGLINGIIAEKFLLNIRNKQDNNE</sequence>
<dbReference type="Proteomes" id="UP000289841">
    <property type="component" value="Chromosome"/>
</dbReference>
<keyword evidence="1" id="KW-0812">Transmembrane</keyword>
<name>A0A449BBC6_HAPAX</name>
<dbReference type="STRING" id="1278311.GCA_000428705_01261"/>
<evidence type="ECO:0000313" key="2">
    <source>
        <dbReference type="EMBL" id="VEU79661.1"/>
    </source>
</evidence>
<evidence type="ECO:0000256" key="1">
    <source>
        <dbReference type="SAM" id="Phobius"/>
    </source>
</evidence>
<dbReference type="InterPro" id="IPR010898">
    <property type="entry name" value="Hpre_diP_synth_I"/>
</dbReference>
<keyword evidence="1" id="KW-0472">Membrane</keyword>
<proteinExistence type="predicted"/>
<accession>A0A449BBC6</accession>
<keyword evidence="1" id="KW-1133">Transmembrane helix</keyword>
<dbReference type="InterPro" id="IPR014535">
    <property type="entry name" value="Hpre_diP_synt_I"/>
</dbReference>
<organism evidence="2 3">
    <name type="scientific">Haploplasma axanthum</name>
    <name type="common">Acholeplasma axanthum</name>
    <dbReference type="NCBI Taxonomy" id="29552"/>
    <lineage>
        <taxon>Bacteria</taxon>
        <taxon>Bacillati</taxon>
        <taxon>Mycoplasmatota</taxon>
        <taxon>Mollicutes</taxon>
        <taxon>Acholeplasmatales</taxon>
        <taxon>Acholeplasmataceae</taxon>
        <taxon>Haploplasma</taxon>
    </lineage>
</organism>
<feature type="transmembrane region" description="Helical" evidence="1">
    <location>
        <begin position="108"/>
        <end position="130"/>
    </location>
</feature>
<protein>
    <submittedName>
        <fullName evidence="2">Heptaprenyl diphosphate synthase component I</fullName>
    </submittedName>
</protein>
<feature type="transmembrane region" description="Helical" evidence="1">
    <location>
        <begin position="136"/>
        <end position="158"/>
    </location>
</feature>
<dbReference type="RefSeq" id="WP_026390729.1">
    <property type="nucleotide sequence ID" value="NZ_LR215048.1"/>
</dbReference>
<dbReference type="Pfam" id="PF07456">
    <property type="entry name" value="Hpre_diP_synt_I"/>
    <property type="match status" value="1"/>
</dbReference>
<keyword evidence="3" id="KW-1185">Reference proteome</keyword>
<feature type="transmembrane region" description="Helical" evidence="1">
    <location>
        <begin position="12"/>
        <end position="29"/>
    </location>
</feature>
<feature type="transmembrane region" description="Helical" evidence="1">
    <location>
        <begin position="35"/>
        <end position="57"/>
    </location>
</feature>
<evidence type="ECO:0000313" key="3">
    <source>
        <dbReference type="Proteomes" id="UP000289841"/>
    </source>
</evidence>
<reference evidence="2 3" key="1">
    <citation type="submission" date="2019-01" db="EMBL/GenBank/DDBJ databases">
        <authorList>
            <consortium name="Pathogen Informatics"/>
        </authorList>
    </citation>
    <scope>NUCLEOTIDE SEQUENCE [LARGE SCALE GENOMIC DNA]</scope>
    <source>
        <strain evidence="2 3">NCTC10138</strain>
    </source>
</reference>
<dbReference type="PIRSF" id="PIRSF027391">
    <property type="entry name" value="Hpre_diP_synt_I"/>
    <property type="match status" value="1"/>
</dbReference>
<dbReference type="EMBL" id="LR215048">
    <property type="protein sequence ID" value="VEU79661.1"/>
    <property type="molecule type" value="Genomic_DNA"/>
</dbReference>
<dbReference type="AlphaFoldDB" id="A0A449BBC6"/>